<accession>A0A7J6PEZ8</accession>
<feature type="region of interest" description="Disordered" evidence="1">
    <location>
        <begin position="1"/>
        <end position="67"/>
    </location>
</feature>
<evidence type="ECO:0000313" key="3">
    <source>
        <dbReference type="Proteomes" id="UP000553632"/>
    </source>
</evidence>
<feature type="compositionally biased region" description="Basic and acidic residues" evidence="1">
    <location>
        <begin position="1"/>
        <end position="12"/>
    </location>
</feature>
<proteinExistence type="predicted"/>
<dbReference type="Proteomes" id="UP000553632">
    <property type="component" value="Unassembled WGS sequence"/>
</dbReference>
<feature type="compositionally biased region" description="Basic and acidic residues" evidence="1">
    <location>
        <begin position="57"/>
        <end position="67"/>
    </location>
</feature>
<reference evidence="2 3" key="1">
    <citation type="submission" date="2020-04" db="EMBL/GenBank/DDBJ databases">
        <title>Perkinsus olseni comparative genomics.</title>
        <authorList>
            <person name="Bogema D.R."/>
        </authorList>
    </citation>
    <scope>NUCLEOTIDE SEQUENCE [LARGE SCALE GENOMIC DNA]</scope>
    <source>
        <strain evidence="2 3">ATCC PRA-207</strain>
    </source>
</reference>
<evidence type="ECO:0000313" key="2">
    <source>
        <dbReference type="EMBL" id="KAF4693951.1"/>
    </source>
</evidence>
<comment type="caution">
    <text evidence="2">The sequence shown here is derived from an EMBL/GenBank/DDBJ whole genome shotgun (WGS) entry which is preliminary data.</text>
</comment>
<gene>
    <name evidence="2" type="ORF">FOZ63_008926</name>
</gene>
<dbReference type="EMBL" id="JABANO010039320">
    <property type="protein sequence ID" value="KAF4693951.1"/>
    <property type="molecule type" value="Genomic_DNA"/>
</dbReference>
<keyword evidence="3" id="KW-1185">Reference proteome</keyword>
<sequence length="94" mass="10346">RAARSDSGRDSIDGTATVSSPKWSFDDPTPARQPGDASPTYNASTPSVDDIESGDADPPRLRRVEPRIPQRYFQMQERIDSLIKRLEGITISTA</sequence>
<protein>
    <submittedName>
        <fullName evidence="2">Uncharacterized protein</fullName>
    </submittedName>
</protein>
<evidence type="ECO:0000256" key="1">
    <source>
        <dbReference type="SAM" id="MobiDB-lite"/>
    </source>
</evidence>
<feature type="non-terminal residue" evidence="2">
    <location>
        <position position="1"/>
    </location>
</feature>
<organism evidence="2 3">
    <name type="scientific">Perkinsus olseni</name>
    <name type="common">Perkinsus atlanticus</name>
    <dbReference type="NCBI Taxonomy" id="32597"/>
    <lineage>
        <taxon>Eukaryota</taxon>
        <taxon>Sar</taxon>
        <taxon>Alveolata</taxon>
        <taxon>Perkinsozoa</taxon>
        <taxon>Perkinsea</taxon>
        <taxon>Perkinsida</taxon>
        <taxon>Perkinsidae</taxon>
        <taxon>Perkinsus</taxon>
    </lineage>
</organism>
<name>A0A7J6PEZ8_PEROL</name>
<dbReference type="AlphaFoldDB" id="A0A7J6PEZ8"/>